<reference evidence="9 10" key="1">
    <citation type="submission" date="2014-11" db="EMBL/GenBank/DDBJ databases">
        <title>Genome of a novel goose pathogen.</title>
        <authorList>
            <person name="Hansen C.M."/>
            <person name="Hueffer K."/>
            <person name="Choi S.C."/>
        </authorList>
    </citation>
    <scope>NUCLEOTIDE SEQUENCE [LARGE SCALE GENOMIC DNA]</scope>
    <source>
        <strain evidence="9 10">KH1503</strain>
    </source>
</reference>
<dbReference type="InterPro" id="IPR006314">
    <property type="entry name" value="Dyp_peroxidase"/>
</dbReference>
<keyword evidence="5" id="KW-0408">Iron</keyword>
<proteinExistence type="inferred from homology"/>
<evidence type="ECO:0000256" key="3">
    <source>
        <dbReference type="ARBA" id="ARBA00022723"/>
    </source>
</evidence>
<dbReference type="EMBL" id="JTDO01000013">
    <property type="protein sequence ID" value="KLT72428.1"/>
    <property type="molecule type" value="Genomic_DNA"/>
</dbReference>
<dbReference type="InterPro" id="IPR048327">
    <property type="entry name" value="Dyp_perox_N"/>
</dbReference>
<dbReference type="RefSeq" id="WP_047761504.1">
    <property type="nucleotide sequence ID" value="NZ_CP091510.1"/>
</dbReference>
<keyword evidence="4" id="KW-0560">Oxidoreductase</keyword>
<dbReference type="PATRIC" id="fig|1470200.3.peg.631"/>
<gene>
    <name evidence="9" type="ORF">PL75_08515</name>
</gene>
<dbReference type="GO" id="GO:0020037">
    <property type="term" value="F:heme binding"/>
    <property type="evidence" value="ECO:0007669"/>
    <property type="project" value="InterPro"/>
</dbReference>
<evidence type="ECO:0000313" key="10">
    <source>
        <dbReference type="Proteomes" id="UP000036027"/>
    </source>
</evidence>
<dbReference type="PANTHER" id="PTHR30521">
    <property type="entry name" value="DEFERROCHELATASE/PEROXIDASE"/>
    <property type="match status" value="1"/>
</dbReference>
<evidence type="ECO:0000256" key="4">
    <source>
        <dbReference type="ARBA" id="ARBA00023002"/>
    </source>
</evidence>
<comment type="similarity">
    <text evidence="6">Belongs to the DyP-type peroxidase family.</text>
</comment>
<keyword evidence="2 9" id="KW-0575">Peroxidase</keyword>
<dbReference type="InterPro" id="IPR048328">
    <property type="entry name" value="Dyp_perox_C"/>
</dbReference>
<dbReference type="OrthoDB" id="3251355at2"/>
<keyword evidence="10" id="KW-1185">Reference proteome</keyword>
<organism evidence="9 10">
    <name type="scientific">Neisseria arctica</name>
    <dbReference type="NCBI Taxonomy" id="1470200"/>
    <lineage>
        <taxon>Bacteria</taxon>
        <taxon>Pseudomonadati</taxon>
        <taxon>Pseudomonadota</taxon>
        <taxon>Betaproteobacteria</taxon>
        <taxon>Neisseriales</taxon>
        <taxon>Neisseriaceae</taxon>
        <taxon>Neisseria</taxon>
    </lineage>
</organism>
<dbReference type="STRING" id="1470200.PL75_08515"/>
<evidence type="ECO:0000256" key="6">
    <source>
        <dbReference type="ARBA" id="ARBA00025737"/>
    </source>
</evidence>
<dbReference type="AlphaFoldDB" id="A0A0J1C2G5"/>
<evidence type="ECO:0000256" key="1">
    <source>
        <dbReference type="ARBA" id="ARBA00001970"/>
    </source>
</evidence>
<sequence>MSTPQSAILPDHCKAGIFIEADVVPTQEAHLKKAAPEALDALAKLQTQYPEAALGLTIAFGSDLWKSFGHSGEGSEIKPFRPLGNGLAPATQHDVMFHIQSLRPDVNFSLAMSLLEIFGDSIKVADETHGFRWIEERGLEGFIDGTENPQGDEEITQVGTIATEEPGGGGSYVLLQKYRHDLKKWNTFDLNLQEDCVGRSKAENEEFEGEKLNPRAHIARTNLKENGVGLKIVRRSLPYGTASGEHGLMFIAYCGRLYNIEAQLLSMFGETDGKTDLLLEHVTTAVSGAYYYAPSVERMRNL</sequence>
<dbReference type="GO" id="GO:0046872">
    <property type="term" value="F:metal ion binding"/>
    <property type="evidence" value="ECO:0007669"/>
    <property type="project" value="UniProtKB-KW"/>
</dbReference>
<dbReference type="SUPFAM" id="SSF54909">
    <property type="entry name" value="Dimeric alpha+beta barrel"/>
    <property type="match status" value="1"/>
</dbReference>
<comment type="caution">
    <text evidence="9">The sequence shown here is derived from an EMBL/GenBank/DDBJ whole genome shotgun (WGS) entry which is preliminary data.</text>
</comment>
<feature type="domain" description="Dyp-type peroxidase C-terminal" evidence="8">
    <location>
        <begin position="135"/>
        <end position="297"/>
    </location>
</feature>
<evidence type="ECO:0000259" key="7">
    <source>
        <dbReference type="Pfam" id="PF04261"/>
    </source>
</evidence>
<evidence type="ECO:0000256" key="2">
    <source>
        <dbReference type="ARBA" id="ARBA00022559"/>
    </source>
</evidence>
<evidence type="ECO:0000313" key="9">
    <source>
        <dbReference type="EMBL" id="KLT72428.1"/>
    </source>
</evidence>
<dbReference type="Pfam" id="PF04261">
    <property type="entry name" value="Dyp_perox_N"/>
    <property type="match status" value="1"/>
</dbReference>
<evidence type="ECO:0000256" key="5">
    <source>
        <dbReference type="ARBA" id="ARBA00023004"/>
    </source>
</evidence>
<keyword evidence="3" id="KW-0479">Metal-binding</keyword>
<dbReference type="PANTHER" id="PTHR30521:SF0">
    <property type="entry name" value="DYP-TYPE PEROXIDASE FAMILY PROTEIN"/>
    <property type="match status" value="1"/>
</dbReference>
<dbReference type="InterPro" id="IPR011008">
    <property type="entry name" value="Dimeric_a/b-barrel"/>
</dbReference>
<dbReference type="Pfam" id="PF20628">
    <property type="entry name" value="Dyp_perox_C"/>
    <property type="match status" value="1"/>
</dbReference>
<evidence type="ECO:0000259" key="8">
    <source>
        <dbReference type="Pfam" id="PF20628"/>
    </source>
</evidence>
<dbReference type="GO" id="GO:0005829">
    <property type="term" value="C:cytosol"/>
    <property type="evidence" value="ECO:0007669"/>
    <property type="project" value="TreeGrafter"/>
</dbReference>
<dbReference type="GO" id="GO:0004601">
    <property type="term" value="F:peroxidase activity"/>
    <property type="evidence" value="ECO:0007669"/>
    <property type="project" value="UniProtKB-KW"/>
</dbReference>
<dbReference type="NCBIfam" id="TIGR01413">
    <property type="entry name" value="Dyp_perox_fam"/>
    <property type="match status" value="1"/>
</dbReference>
<dbReference type="Proteomes" id="UP000036027">
    <property type="component" value="Unassembled WGS sequence"/>
</dbReference>
<accession>A0A0J1C2G5</accession>
<name>A0A0J1C2G5_9NEIS</name>
<protein>
    <submittedName>
        <fullName evidence="9">Peroxidase</fullName>
    </submittedName>
</protein>
<dbReference type="PROSITE" id="PS51404">
    <property type="entry name" value="DYP_PEROXIDASE"/>
    <property type="match status" value="1"/>
</dbReference>
<comment type="cofactor">
    <cofactor evidence="1">
        <name>heme b</name>
        <dbReference type="ChEBI" id="CHEBI:60344"/>
    </cofactor>
</comment>
<feature type="domain" description="Dyp-type peroxidase N-terminal" evidence="7">
    <location>
        <begin position="5"/>
        <end position="132"/>
    </location>
</feature>